<dbReference type="EMBL" id="CAEX01001969">
    <property type="protein sequence ID" value="CCD18816.1"/>
    <property type="molecule type" value="Genomic_DNA"/>
</dbReference>
<proteinExistence type="predicted"/>
<accession>F9WMQ5</accession>
<dbReference type="VEuPathDB" id="TriTrypDB:TvY486_0015170"/>
<gene>
    <name evidence="1" type="ORF">TvY486_0015170</name>
</gene>
<protein>
    <submittedName>
        <fullName evidence="1">Uncharacterized protein</fullName>
    </submittedName>
</protein>
<name>F9WMQ5_TRYVY</name>
<keyword evidence="2" id="KW-1185">Reference proteome</keyword>
<dbReference type="Proteomes" id="UP000009027">
    <property type="component" value="Unassembled WGS sequence"/>
</dbReference>
<sequence length="609" mass="68784">MLLSTTFLLLDSLPAKLKLHTKEKTSKIIKNSPRCIALCLLIVLWFAAVCRVSFCQNEEPWKTEQKNKEEVFLCCAADLFVEWNVTFGALHKRAVKVNTTATKILQNKGLYKNSSGVENLANSAIQMVKGVVSNTRRALIVSRGFMDGIERDFFNAFEAIKDKPDDFTFGHSNWERDGKRESEILEFFKNVTMLFVKCKNRTKENVTIDSLEKRTMAEVGNETANLSKWEEKRKTEWNATLVNVTNWLVLMQNYTEKTNPKTHLRAKNIWMHNVTAWSTIKDDCYRVVHEGKNGLLASLVNSSRQNILRHMSDIANRSTVNNSLEENGCDGAYKFFKDAVNSNFSKVEMNKTKLKEMCEKLNVTLQNHTCTTSRTSVEWLRHRFNITVPEMIERLNKSLTHLIKAEKLVVGTFEDLFVSRREVLCNETRVMNKMNATFDMMVKSDGSCEANIKSANASLVSAGHNITEARNKSDAALKRASIAQNITKVVSTKFDETKSASDVVKAYERAMKESEIAARKVIGEAEISREELKKVRGDLDAVREKKGSHLETILKNFVSALTSAQSSGNINNVCNVSSFVAPNVSIYAAEAVFAQLVPVNISEDSENDY</sequence>
<dbReference type="AlphaFoldDB" id="F9WMQ5"/>
<reference evidence="1 2" key="1">
    <citation type="journal article" date="2012" name="Proc. Natl. Acad. Sci. U.S.A.">
        <title>Antigenic diversity is generated by distinct evolutionary mechanisms in African trypanosome species.</title>
        <authorList>
            <person name="Jackson A.P."/>
            <person name="Berry A."/>
            <person name="Aslett M."/>
            <person name="Allison H.C."/>
            <person name="Burton P."/>
            <person name="Vavrova-Anderson J."/>
            <person name="Brown R."/>
            <person name="Browne H."/>
            <person name="Corton N."/>
            <person name="Hauser H."/>
            <person name="Gamble J."/>
            <person name="Gilderthorp R."/>
            <person name="Marcello L."/>
            <person name="McQuillan J."/>
            <person name="Otto T.D."/>
            <person name="Quail M.A."/>
            <person name="Sanders M.J."/>
            <person name="van Tonder A."/>
            <person name="Ginger M.L."/>
            <person name="Field M.C."/>
            <person name="Barry J.D."/>
            <person name="Hertz-Fowler C."/>
            <person name="Berriman M."/>
        </authorList>
    </citation>
    <scope>NUCLEOTIDE SEQUENCE</scope>
    <source>
        <strain evidence="1 2">Y486</strain>
    </source>
</reference>
<evidence type="ECO:0000313" key="2">
    <source>
        <dbReference type="Proteomes" id="UP000009027"/>
    </source>
</evidence>
<organism evidence="1 2">
    <name type="scientific">Trypanosoma vivax (strain Y486)</name>
    <dbReference type="NCBI Taxonomy" id="1055687"/>
    <lineage>
        <taxon>Eukaryota</taxon>
        <taxon>Discoba</taxon>
        <taxon>Euglenozoa</taxon>
        <taxon>Kinetoplastea</taxon>
        <taxon>Metakinetoplastina</taxon>
        <taxon>Trypanosomatida</taxon>
        <taxon>Trypanosomatidae</taxon>
        <taxon>Trypanosoma</taxon>
        <taxon>Duttonella</taxon>
    </lineage>
</organism>
<feature type="non-terminal residue" evidence="1">
    <location>
        <position position="609"/>
    </location>
</feature>
<evidence type="ECO:0000313" key="1">
    <source>
        <dbReference type="EMBL" id="CCD18816.1"/>
    </source>
</evidence>